<keyword evidence="7" id="KW-0406">Ion transport</keyword>
<comment type="subcellular location">
    <subcellularLocation>
        <location evidence="1">Cell membrane</location>
        <topology evidence="1">Multi-pass membrane protein</topology>
    </subcellularLocation>
</comment>
<evidence type="ECO:0000256" key="5">
    <source>
        <dbReference type="ARBA" id="ARBA00022989"/>
    </source>
</evidence>
<dbReference type="Pfam" id="PF00999">
    <property type="entry name" value="Na_H_Exchanger"/>
    <property type="match status" value="1"/>
</dbReference>
<evidence type="ECO:0000259" key="11">
    <source>
        <dbReference type="Pfam" id="PF00999"/>
    </source>
</evidence>
<keyword evidence="4 10" id="KW-0812">Transmembrane</keyword>
<keyword evidence="9" id="KW-0739">Sodium transport</keyword>
<proteinExistence type="predicted"/>
<reference evidence="12 13" key="1">
    <citation type="submission" date="2019-06" db="EMBL/GenBank/DDBJ databases">
        <title>Genomic Encyclopedia of Type Strains, Phase IV (KMG-V): Genome sequencing to study the core and pangenomes of soil and plant-associated prokaryotes.</title>
        <authorList>
            <person name="Whitman W."/>
        </authorList>
    </citation>
    <scope>NUCLEOTIDE SEQUENCE [LARGE SCALE GENOMIC DNA]</scope>
    <source>
        <strain evidence="12 13">BR 12005</strain>
    </source>
</reference>
<keyword evidence="6" id="KW-0915">Sodium</keyword>
<dbReference type="Proteomes" id="UP000320516">
    <property type="component" value="Unassembled WGS sequence"/>
</dbReference>
<keyword evidence="8 10" id="KW-0472">Membrane</keyword>
<feature type="transmembrane region" description="Helical" evidence="10">
    <location>
        <begin position="313"/>
        <end position="331"/>
    </location>
</feature>
<feature type="transmembrane region" description="Helical" evidence="10">
    <location>
        <begin position="220"/>
        <end position="237"/>
    </location>
</feature>
<organism evidence="12 13">
    <name type="scientific">Nitrospirillum amazonense</name>
    <dbReference type="NCBI Taxonomy" id="28077"/>
    <lineage>
        <taxon>Bacteria</taxon>
        <taxon>Pseudomonadati</taxon>
        <taxon>Pseudomonadota</taxon>
        <taxon>Alphaproteobacteria</taxon>
        <taxon>Rhodospirillales</taxon>
        <taxon>Azospirillaceae</taxon>
        <taxon>Nitrospirillum</taxon>
    </lineage>
</organism>
<feature type="transmembrane region" description="Helical" evidence="10">
    <location>
        <begin position="273"/>
        <end position="293"/>
    </location>
</feature>
<dbReference type="AlphaFoldDB" id="A0A560K446"/>
<name>A0A560K446_9PROT</name>
<evidence type="ECO:0000256" key="9">
    <source>
        <dbReference type="ARBA" id="ARBA00023201"/>
    </source>
</evidence>
<keyword evidence="2" id="KW-0813">Transport</keyword>
<feature type="transmembrane region" description="Helical" evidence="10">
    <location>
        <begin position="192"/>
        <end position="213"/>
    </location>
</feature>
<accession>A0A560K446</accession>
<feature type="transmembrane region" description="Helical" evidence="10">
    <location>
        <begin position="243"/>
        <end position="261"/>
    </location>
</feature>
<feature type="transmembrane region" description="Helical" evidence="10">
    <location>
        <begin position="92"/>
        <end position="114"/>
    </location>
</feature>
<gene>
    <name evidence="12" type="ORF">FBZ87_103588</name>
</gene>
<evidence type="ECO:0000256" key="4">
    <source>
        <dbReference type="ARBA" id="ARBA00022692"/>
    </source>
</evidence>
<dbReference type="PANTHER" id="PTHR10110:SF86">
    <property type="entry name" value="SODIUM_HYDROGEN EXCHANGER 7"/>
    <property type="match status" value="1"/>
</dbReference>
<keyword evidence="5 10" id="KW-1133">Transmembrane helix</keyword>
<dbReference type="GO" id="GO:0015386">
    <property type="term" value="F:potassium:proton antiporter activity"/>
    <property type="evidence" value="ECO:0007669"/>
    <property type="project" value="TreeGrafter"/>
</dbReference>
<evidence type="ECO:0000256" key="3">
    <source>
        <dbReference type="ARBA" id="ARBA00022475"/>
    </source>
</evidence>
<feature type="transmembrane region" description="Helical" evidence="10">
    <location>
        <begin position="38"/>
        <end position="55"/>
    </location>
</feature>
<evidence type="ECO:0000256" key="6">
    <source>
        <dbReference type="ARBA" id="ARBA00023053"/>
    </source>
</evidence>
<dbReference type="PANTHER" id="PTHR10110">
    <property type="entry name" value="SODIUM/HYDROGEN EXCHANGER"/>
    <property type="match status" value="1"/>
</dbReference>
<evidence type="ECO:0000256" key="7">
    <source>
        <dbReference type="ARBA" id="ARBA00023065"/>
    </source>
</evidence>
<feature type="transmembrane region" description="Helical" evidence="10">
    <location>
        <begin position="14"/>
        <end position="31"/>
    </location>
</feature>
<comment type="caution">
    <text evidence="12">The sequence shown here is derived from an EMBL/GenBank/DDBJ whole genome shotgun (WGS) entry which is preliminary data.</text>
</comment>
<dbReference type="Gene3D" id="6.10.140.1330">
    <property type="match status" value="1"/>
</dbReference>
<dbReference type="InterPro" id="IPR006153">
    <property type="entry name" value="Cation/H_exchanger_TM"/>
</dbReference>
<feature type="transmembrane region" description="Helical" evidence="10">
    <location>
        <begin position="120"/>
        <end position="142"/>
    </location>
</feature>
<dbReference type="GO" id="GO:0015385">
    <property type="term" value="F:sodium:proton antiporter activity"/>
    <property type="evidence" value="ECO:0007669"/>
    <property type="project" value="InterPro"/>
</dbReference>
<sequence>MLGCPGWGKAGTDVALFESMLTLVVVAILLLQVSRRLAVPYPALLALAGGLVAALPWSPQISMDPRLALTLFIAPTLLDAAYDLPPRSLRPLWIPLVALAGLAVVLTTAAVAWAGVALAGMPLVAAVALGAIVAPPDAAAATTMLGRFSLPRRTVTVLKGESLLNDAVALLIFATAVGWARDGSLEKLAPEVALAVPGGLLVGYLTARAYIVLSRPLEGTLGGTIASFAGTFTVWVIADRLHLSAILAVVANAMTLAHHVPYRQRARDRVNTYAVWGTVVFLLNVLAFLLTGLQARSILSHLGDGQLDRALEFAGTVLAVVVGVRLAWVMLYNRLVNLIARWGWYDQPPSLAQGLVVSWCGMRGLVTLATALALPEGFPERDLIVLCALAVVLGTLVAQGLTLGPLIRLLRFPADDSLSQDLTFARGALLDAALASLKDKDGDGARLMREIYERDRAVLSSGRHPREASETAQLRRETIAAKRRALANLRRSGRIDDDVFHTLEQELDWAELAAALPDELELAES</sequence>
<dbReference type="GO" id="GO:0005886">
    <property type="term" value="C:plasma membrane"/>
    <property type="evidence" value="ECO:0007669"/>
    <property type="project" value="UniProtKB-SubCell"/>
</dbReference>
<dbReference type="GO" id="GO:0098719">
    <property type="term" value="P:sodium ion import across plasma membrane"/>
    <property type="evidence" value="ECO:0007669"/>
    <property type="project" value="TreeGrafter"/>
</dbReference>
<dbReference type="InterPro" id="IPR018422">
    <property type="entry name" value="Cation/H_exchanger_CPA1"/>
</dbReference>
<evidence type="ECO:0000256" key="2">
    <source>
        <dbReference type="ARBA" id="ARBA00022448"/>
    </source>
</evidence>
<dbReference type="GO" id="GO:0051453">
    <property type="term" value="P:regulation of intracellular pH"/>
    <property type="evidence" value="ECO:0007669"/>
    <property type="project" value="TreeGrafter"/>
</dbReference>
<evidence type="ECO:0000313" key="13">
    <source>
        <dbReference type="Proteomes" id="UP000320516"/>
    </source>
</evidence>
<evidence type="ECO:0000256" key="8">
    <source>
        <dbReference type="ARBA" id="ARBA00023136"/>
    </source>
</evidence>
<evidence type="ECO:0000256" key="1">
    <source>
        <dbReference type="ARBA" id="ARBA00004651"/>
    </source>
</evidence>
<protein>
    <submittedName>
        <fullName evidence="12">Sodium/proton antiporter (CPA1 family)</fullName>
    </submittedName>
</protein>
<evidence type="ECO:0000313" key="12">
    <source>
        <dbReference type="EMBL" id="TWB77769.1"/>
    </source>
</evidence>
<evidence type="ECO:0000256" key="10">
    <source>
        <dbReference type="SAM" id="Phobius"/>
    </source>
</evidence>
<feature type="transmembrane region" description="Helical" evidence="10">
    <location>
        <begin position="383"/>
        <end position="403"/>
    </location>
</feature>
<keyword evidence="3" id="KW-1003">Cell membrane</keyword>
<dbReference type="EMBL" id="VITV01000003">
    <property type="protein sequence ID" value="TWB77769.1"/>
    <property type="molecule type" value="Genomic_DNA"/>
</dbReference>
<feature type="domain" description="Cation/H+ exchanger transmembrane" evidence="11">
    <location>
        <begin position="25"/>
        <end position="407"/>
    </location>
</feature>